<protein>
    <submittedName>
        <fullName evidence="1">Uncharacterized protein</fullName>
    </submittedName>
</protein>
<gene>
    <name evidence="1" type="ORF">AS156_09870</name>
</gene>
<dbReference type="RefSeq" id="WP_066509358.1">
    <property type="nucleotide sequence ID" value="NZ_LNCU01000081.1"/>
</dbReference>
<organism evidence="1 2">
    <name type="scientific">Bradyrhizobium macuxiense</name>
    <dbReference type="NCBI Taxonomy" id="1755647"/>
    <lineage>
        <taxon>Bacteria</taxon>
        <taxon>Pseudomonadati</taxon>
        <taxon>Pseudomonadota</taxon>
        <taxon>Alphaproteobacteria</taxon>
        <taxon>Hyphomicrobiales</taxon>
        <taxon>Nitrobacteraceae</taxon>
        <taxon>Bradyrhizobium</taxon>
    </lineage>
</organism>
<dbReference type="EMBL" id="LNCU01000081">
    <property type="protein sequence ID" value="KWV52929.1"/>
    <property type="molecule type" value="Genomic_DNA"/>
</dbReference>
<keyword evidence="2" id="KW-1185">Reference proteome</keyword>
<dbReference type="Proteomes" id="UP000057737">
    <property type="component" value="Unassembled WGS sequence"/>
</dbReference>
<proteinExistence type="predicted"/>
<evidence type="ECO:0000313" key="1">
    <source>
        <dbReference type="EMBL" id="KWV52929.1"/>
    </source>
</evidence>
<evidence type="ECO:0000313" key="2">
    <source>
        <dbReference type="Proteomes" id="UP000057737"/>
    </source>
</evidence>
<accession>A0A109JQ45</accession>
<sequence length="178" mass="20298">MQTALNKVITALQDFYAQESFLLERDLGERTLTHRLAVYVERQFAGWQVDCNYDRLGERTLKLPRGSTVSSDDHLGKSIYPDIVVHQRDIPNNLLAIELRKDSNHQPIEHDQHKLQGLTDPHVWFAYEIGVLVTLARNGVSFSEVYVGGGIERVTSLWFAERLRASGLKETRDDGAQH</sequence>
<dbReference type="OrthoDB" id="7432609at2"/>
<dbReference type="AlphaFoldDB" id="A0A109JQ45"/>
<reference evidence="1 2" key="1">
    <citation type="submission" date="2015-11" db="EMBL/GenBank/DDBJ databases">
        <title>Draft Genome Sequence of the Strain BR 10303 (Bradyrhizobium sp.) isolated from nodules of Centrolobium paraense.</title>
        <authorList>
            <person name="Zelli J.E."/>
            <person name="Simoes-Araujo J.L."/>
            <person name="Barauna A.C."/>
            <person name="Silva K."/>
        </authorList>
    </citation>
    <scope>NUCLEOTIDE SEQUENCE [LARGE SCALE GENOMIC DNA]</scope>
    <source>
        <strain evidence="1 2">BR 10303</strain>
    </source>
</reference>
<name>A0A109JQ45_9BRAD</name>
<comment type="caution">
    <text evidence="1">The sequence shown here is derived from an EMBL/GenBank/DDBJ whole genome shotgun (WGS) entry which is preliminary data.</text>
</comment>